<reference evidence="1 2" key="1">
    <citation type="submission" date="2024-02" db="EMBL/GenBank/DDBJ databases">
        <title>New especies of Spiribacter isolated from saline water.</title>
        <authorList>
            <person name="Leon M.J."/>
            <person name="De La Haba R."/>
            <person name="Sanchez-Porro C."/>
            <person name="Ventosa A."/>
        </authorList>
    </citation>
    <scope>NUCLEOTIDE SEQUENCE [LARGE SCALE GENOMIC DNA]</scope>
    <source>
        <strain evidence="2">ag22IC4-227</strain>
    </source>
</reference>
<evidence type="ECO:0000313" key="1">
    <source>
        <dbReference type="EMBL" id="MEX0387173.1"/>
    </source>
</evidence>
<organism evidence="1 2">
    <name type="scientific">Spiribacter onubensis</name>
    <dbReference type="NCBI Taxonomy" id="3122420"/>
    <lineage>
        <taxon>Bacteria</taxon>
        <taxon>Pseudomonadati</taxon>
        <taxon>Pseudomonadota</taxon>
        <taxon>Gammaproteobacteria</taxon>
        <taxon>Chromatiales</taxon>
        <taxon>Ectothiorhodospiraceae</taxon>
        <taxon>Spiribacter</taxon>
    </lineage>
</organism>
<dbReference type="RefSeq" id="WP_367967720.1">
    <property type="nucleotide sequence ID" value="NZ_JBAKFI010000002.1"/>
</dbReference>
<proteinExistence type="predicted"/>
<dbReference type="InterPro" id="IPR019587">
    <property type="entry name" value="Polyketide_cyclase/dehydratase"/>
</dbReference>
<protein>
    <submittedName>
        <fullName evidence="1">SRPBCC family protein</fullName>
    </submittedName>
</protein>
<dbReference type="EMBL" id="JBAKFJ010000001">
    <property type="protein sequence ID" value="MEX0387173.1"/>
    <property type="molecule type" value="Genomic_DNA"/>
</dbReference>
<name>A0ABV3SCH7_9GAMM</name>
<comment type="caution">
    <text evidence="1">The sequence shown here is derived from an EMBL/GenBank/DDBJ whole genome shotgun (WGS) entry which is preliminary data.</text>
</comment>
<evidence type="ECO:0000313" key="2">
    <source>
        <dbReference type="Proteomes" id="UP001556653"/>
    </source>
</evidence>
<dbReference type="InterPro" id="IPR023393">
    <property type="entry name" value="START-like_dom_sf"/>
</dbReference>
<dbReference type="Pfam" id="PF10604">
    <property type="entry name" value="Polyketide_cyc2"/>
    <property type="match status" value="1"/>
</dbReference>
<dbReference type="Gene3D" id="3.30.530.20">
    <property type="match status" value="1"/>
</dbReference>
<sequence length="150" mass="17257">MISTESTVMIQRPPEAIFAFVVEDFLVNYPRWSPEVKSLKPLSEGPLMPGWKARQVRVDQGRRTATDFQVVGLERPHYVAFRGLKDPYGIEFRLQPQDRRRTELIFSFELGRLGLAFRPFEKLIQHAVQGGVERVTANLKMLIETETPAD</sequence>
<dbReference type="SUPFAM" id="SSF55961">
    <property type="entry name" value="Bet v1-like"/>
    <property type="match status" value="1"/>
</dbReference>
<keyword evidence="2" id="KW-1185">Reference proteome</keyword>
<accession>A0ABV3SCH7</accession>
<dbReference type="Proteomes" id="UP001556653">
    <property type="component" value="Unassembled WGS sequence"/>
</dbReference>
<gene>
    <name evidence="1" type="ORF">V6X64_09230</name>
</gene>